<dbReference type="Proteomes" id="UP001224433">
    <property type="component" value="Plasmid unnamed1"/>
</dbReference>
<dbReference type="EMBL" id="CP120984">
    <property type="protein sequence ID" value="WLQ69344.1"/>
    <property type="molecule type" value="Genomic_DNA"/>
</dbReference>
<evidence type="ECO:0000259" key="1">
    <source>
        <dbReference type="PROSITE" id="PS50943"/>
    </source>
</evidence>
<dbReference type="SUPFAM" id="SSF47413">
    <property type="entry name" value="lambda repressor-like DNA-binding domains"/>
    <property type="match status" value="1"/>
</dbReference>
<sequence>MFRRQPVSRSARPGTWAELDALRAWMREVKGELTFPRLAFRARQFGRPVAERTLRRALQEGLPGVQTVRAYAWGSRKATDNHAREALEETGLRLREAAQRAAPVPARTWPAPVYVPGRVRTWPGLTRALNRLRLEAGEPPVRALAASCGAAGRLSKSTISNLLNGQHPTVEQLAALAAALGASPAATDALLAAHRRITAGPRPPAVYPCDVVDRAEEEREDRREQEEKRRRFRGIPEEKEVELDPYDQQLREEEEAEHRRRVAWVDGLSADELAALQRQSVAGAGRDLHAELTAYVARICPGR</sequence>
<keyword evidence="3" id="KW-1185">Reference proteome</keyword>
<feature type="domain" description="HTH cro/C1-type" evidence="1">
    <location>
        <begin position="154"/>
        <end position="187"/>
    </location>
</feature>
<organism evidence="2 3">
    <name type="scientific">Streptomyces glycanivorans</name>
    <dbReference type="NCBI Taxonomy" id="3033808"/>
    <lineage>
        <taxon>Bacteria</taxon>
        <taxon>Bacillati</taxon>
        <taxon>Actinomycetota</taxon>
        <taxon>Actinomycetes</taxon>
        <taxon>Kitasatosporales</taxon>
        <taxon>Streptomycetaceae</taxon>
        <taxon>Streptomyces</taxon>
    </lineage>
</organism>
<proteinExistence type="predicted"/>
<name>A0ABY9JS10_9ACTN</name>
<dbReference type="PROSITE" id="PS50943">
    <property type="entry name" value="HTH_CROC1"/>
    <property type="match status" value="1"/>
</dbReference>
<keyword evidence="2" id="KW-0614">Plasmid</keyword>
<accession>A0ABY9JS10</accession>
<dbReference type="InterPro" id="IPR001387">
    <property type="entry name" value="Cro/C1-type_HTH"/>
</dbReference>
<protein>
    <submittedName>
        <fullName evidence="2">Helix-turn-helix domain-containing protein</fullName>
    </submittedName>
</protein>
<evidence type="ECO:0000313" key="2">
    <source>
        <dbReference type="EMBL" id="WLQ69344.1"/>
    </source>
</evidence>
<evidence type="ECO:0000313" key="3">
    <source>
        <dbReference type="Proteomes" id="UP001224433"/>
    </source>
</evidence>
<dbReference type="RefSeq" id="WP_306105416.1">
    <property type="nucleotide sequence ID" value="NZ_CP120984.1"/>
</dbReference>
<gene>
    <name evidence="2" type="ORF">P8A20_38165</name>
</gene>
<dbReference type="Pfam" id="PF13560">
    <property type="entry name" value="HTH_31"/>
    <property type="match status" value="1"/>
</dbReference>
<geneLocation type="plasmid" evidence="2 3">
    <name>unnamed1</name>
</geneLocation>
<dbReference type="InterPro" id="IPR010982">
    <property type="entry name" value="Lambda_DNA-bd_dom_sf"/>
</dbReference>
<dbReference type="Gene3D" id="1.10.260.40">
    <property type="entry name" value="lambda repressor-like DNA-binding domains"/>
    <property type="match status" value="1"/>
</dbReference>
<reference evidence="2 3" key="1">
    <citation type="submission" date="2023-03" db="EMBL/GenBank/DDBJ databases">
        <title>Isolation and description of six Streptomyces strains from soil environments, able to metabolize different microbial glucans.</title>
        <authorList>
            <person name="Widen T."/>
            <person name="Larsbrink J."/>
        </authorList>
    </citation>
    <scope>NUCLEOTIDE SEQUENCE [LARGE SCALE GENOMIC DNA]</scope>
    <source>
        <strain evidence="2 3">Alt3</strain>
        <plasmid evidence="2 3">unnamed1</plasmid>
    </source>
</reference>